<dbReference type="PANTHER" id="PTHR11439:SF455">
    <property type="entry name" value="RLK (RECEPTOR-LIKE PROTEIN KINASE) 8, PUTATIVE-RELATED"/>
    <property type="match status" value="1"/>
</dbReference>
<name>A0A1S3X0R3_TOBAC</name>
<dbReference type="RefSeq" id="XP_016433507.1">
    <property type="nucleotide sequence ID" value="XM_016578021.1"/>
</dbReference>
<gene>
    <name evidence="2" type="primary">LOC107760001</name>
</gene>
<accession>A0A1S3X0R3</accession>
<evidence type="ECO:0000313" key="2">
    <source>
        <dbReference type="RefSeq" id="XP_016433507.1"/>
    </source>
</evidence>
<dbReference type="OMA" id="KNEITFA"/>
<dbReference type="OrthoDB" id="1303755at2759"/>
<dbReference type="InterPro" id="IPR013103">
    <property type="entry name" value="RVT_2"/>
</dbReference>
<dbReference type="PaxDb" id="4097-A0A1S3X0R3"/>
<dbReference type="KEGG" id="nta:107760001"/>
<dbReference type="PANTHER" id="PTHR11439">
    <property type="entry name" value="GAG-POL-RELATED RETROTRANSPOSON"/>
    <property type="match status" value="1"/>
</dbReference>
<dbReference type="SUPFAM" id="SSF56672">
    <property type="entry name" value="DNA/RNA polymerases"/>
    <property type="match status" value="1"/>
</dbReference>
<dbReference type="STRING" id="4097.A0A1S3X0R3"/>
<dbReference type="Pfam" id="PF07727">
    <property type="entry name" value="RVT_2"/>
    <property type="match status" value="2"/>
</dbReference>
<sequence length="262" mass="29343">MKPDGSIERHKARLVAKGYSQLKGIDFAETFSPVVKAITIRVILSFAVTLHWSIRQLDVKNDFLHGHQQEEVYMTQPLGFTDPIRADSSLFTLHDVEGKILLLLYVDDIIITGSNSRQIGEVVQKLGHEFAMKDLEPLIYFLGIKKHGLQEAAGKAVDPSAYRSIVGSLQYLTLTRPDITHVVNLTSQFMQNPNSMHLQAGKRILMYVKGTIDHGLRIISQSSFRLYGFPSADWAGCSITRRSTTGYSIYLGANCVSWSSRK</sequence>
<reference evidence="2" key="1">
    <citation type="submission" date="2025-08" db="UniProtKB">
        <authorList>
            <consortium name="RefSeq"/>
        </authorList>
    </citation>
    <scope>IDENTIFICATION</scope>
</reference>
<proteinExistence type="predicted"/>
<protein>
    <submittedName>
        <fullName evidence="2">Uncharacterized mitochondrial protein AtMg00810-like</fullName>
    </submittedName>
</protein>
<feature type="domain" description="Reverse transcriptase Ty1/copia-type" evidence="1">
    <location>
        <begin position="8"/>
        <end position="81"/>
    </location>
</feature>
<evidence type="ECO:0000259" key="1">
    <source>
        <dbReference type="Pfam" id="PF07727"/>
    </source>
</evidence>
<dbReference type="InterPro" id="IPR043502">
    <property type="entry name" value="DNA/RNA_pol_sf"/>
</dbReference>
<dbReference type="AlphaFoldDB" id="A0A1S3X0R3"/>
<feature type="domain" description="Reverse transcriptase Ty1/copia-type" evidence="1">
    <location>
        <begin position="84"/>
        <end position="166"/>
    </location>
</feature>
<organism evidence="2">
    <name type="scientific">Nicotiana tabacum</name>
    <name type="common">Common tobacco</name>
    <dbReference type="NCBI Taxonomy" id="4097"/>
    <lineage>
        <taxon>Eukaryota</taxon>
        <taxon>Viridiplantae</taxon>
        <taxon>Streptophyta</taxon>
        <taxon>Embryophyta</taxon>
        <taxon>Tracheophyta</taxon>
        <taxon>Spermatophyta</taxon>
        <taxon>Magnoliopsida</taxon>
        <taxon>eudicotyledons</taxon>
        <taxon>Gunneridae</taxon>
        <taxon>Pentapetalae</taxon>
        <taxon>asterids</taxon>
        <taxon>lamiids</taxon>
        <taxon>Solanales</taxon>
        <taxon>Solanaceae</taxon>
        <taxon>Nicotianoideae</taxon>
        <taxon>Nicotianeae</taxon>
        <taxon>Nicotiana</taxon>
    </lineage>
</organism>